<sequence>MYKRDEMTNRKIAGIITAIIGLCAIIAFFNDGMNTPLLSWPLEAYLGVAFTIGWLTNLPTFLAYLIAALIFVLIAVALYKLGSWLYGVVFKRS</sequence>
<dbReference type="EMBL" id="CP000323">
    <property type="protein sequence ID" value="ABE75937.1"/>
    <property type="molecule type" value="Genomic_DNA"/>
</dbReference>
<feature type="transmembrane region" description="Helical" evidence="1">
    <location>
        <begin position="12"/>
        <end position="29"/>
    </location>
</feature>
<dbReference type="HOGENOM" id="CLU_181519_0_0_6"/>
<evidence type="ECO:0000313" key="2">
    <source>
        <dbReference type="EMBL" id="ABE75937.1"/>
    </source>
</evidence>
<protein>
    <submittedName>
        <fullName evidence="2">Uncharacterized protein</fullName>
    </submittedName>
</protein>
<keyword evidence="3" id="KW-1185">Reference proteome</keyword>
<dbReference type="Proteomes" id="UP000002425">
    <property type="component" value="Chromosome"/>
</dbReference>
<dbReference type="AlphaFoldDB" id="Q1Q8R6"/>
<dbReference type="KEGG" id="pcr:Pcryo_2160"/>
<name>Q1Q8R6_PSYCK</name>
<evidence type="ECO:0000256" key="1">
    <source>
        <dbReference type="SAM" id="Phobius"/>
    </source>
</evidence>
<accession>Q1Q8R6</accession>
<keyword evidence="1" id="KW-0472">Membrane</keyword>
<feature type="transmembrane region" description="Helical" evidence="1">
    <location>
        <begin position="61"/>
        <end position="82"/>
    </location>
</feature>
<keyword evidence="1" id="KW-1133">Transmembrane helix</keyword>
<organism evidence="2 3">
    <name type="scientific">Psychrobacter cryohalolentis (strain ATCC BAA-1226 / DSM 17306 / VKM B-2378 / K5)</name>
    <dbReference type="NCBI Taxonomy" id="335284"/>
    <lineage>
        <taxon>Bacteria</taxon>
        <taxon>Pseudomonadati</taxon>
        <taxon>Pseudomonadota</taxon>
        <taxon>Gammaproteobacteria</taxon>
        <taxon>Moraxellales</taxon>
        <taxon>Moraxellaceae</taxon>
        <taxon>Psychrobacter</taxon>
    </lineage>
</organism>
<keyword evidence="1" id="KW-0812">Transmembrane</keyword>
<evidence type="ECO:0000313" key="3">
    <source>
        <dbReference type="Proteomes" id="UP000002425"/>
    </source>
</evidence>
<reference evidence="2" key="1">
    <citation type="submission" date="2006-03" db="EMBL/GenBank/DDBJ databases">
        <title>Complete sequence of chromosome of Psychrobacter cryohalolentis K5.</title>
        <authorList>
            <consortium name="US DOE Joint Genome Institute"/>
            <person name="Copeland A."/>
            <person name="Lucas S."/>
            <person name="Lapidus A."/>
            <person name="Barry K."/>
            <person name="Detter J.C."/>
            <person name="Glavina del Rio T."/>
            <person name="Hammon N."/>
            <person name="Israni S."/>
            <person name="Dalin E."/>
            <person name="Tice H."/>
            <person name="Pitluck S."/>
            <person name="Brettin T."/>
            <person name="Bruce D."/>
            <person name="Han C."/>
            <person name="Tapia R."/>
            <person name="Sims D.R."/>
            <person name="Gilna P."/>
            <person name="Schmutz J."/>
            <person name="Larimer F."/>
            <person name="Land M."/>
            <person name="Hauser L."/>
            <person name="Kyrpides N."/>
            <person name="Kim E."/>
            <person name="Richardson P."/>
        </authorList>
    </citation>
    <scope>NUCLEOTIDE SEQUENCE</scope>
    <source>
        <strain evidence="2">K5</strain>
    </source>
</reference>
<gene>
    <name evidence="2" type="ordered locus">Pcryo_2160</name>
</gene>
<proteinExistence type="predicted"/>